<gene>
    <name evidence="1" type="ORF">CLV31_12436</name>
</gene>
<accession>A0A326RK69</accession>
<evidence type="ECO:0000313" key="1">
    <source>
        <dbReference type="EMBL" id="PZV76711.1"/>
    </source>
</evidence>
<dbReference type="EMBL" id="QKTX01000024">
    <property type="protein sequence ID" value="PZV76711.1"/>
    <property type="molecule type" value="Genomic_DNA"/>
</dbReference>
<evidence type="ECO:0000313" key="2">
    <source>
        <dbReference type="Proteomes" id="UP000248917"/>
    </source>
</evidence>
<comment type="caution">
    <text evidence="1">The sequence shown here is derived from an EMBL/GenBank/DDBJ whole genome shotgun (WGS) entry which is preliminary data.</text>
</comment>
<keyword evidence="2" id="KW-1185">Reference proteome</keyword>
<protein>
    <submittedName>
        <fullName evidence="1">Uncharacterized protein</fullName>
    </submittedName>
</protein>
<reference evidence="1 2" key="1">
    <citation type="submission" date="2018-06" db="EMBL/GenBank/DDBJ databases">
        <title>Genomic Encyclopedia of Archaeal and Bacterial Type Strains, Phase II (KMG-II): from individual species to whole genera.</title>
        <authorList>
            <person name="Goeker M."/>
        </authorList>
    </citation>
    <scope>NUCLEOTIDE SEQUENCE [LARGE SCALE GENOMIC DNA]</scope>
    <source>
        <strain evidence="1 2">T4</strain>
    </source>
</reference>
<dbReference type="Proteomes" id="UP000248917">
    <property type="component" value="Unassembled WGS sequence"/>
</dbReference>
<name>A0A326RK69_9BACT</name>
<organism evidence="1 2">
    <name type="scientific">Algoriphagus aquaeductus</name>
    <dbReference type="NCBI Taxonomy" id="475299"/>
    <lineage>
        <taxon>Bacteria</taxon>
        <taxon>Pseudomonadati</taxon>
        <taxon>Bacteroidota</taxon>
        <taxon>Cytophagia</taxon>
        <taxon>Cytophagales</taxon>
        <taxon>Cyclobacteriaceae</taxon>
        <taxon>Algoriphagus</taxon>
    </lineage>
</organism>
<sequence>MVYSRYYFKFNNYSESKKTIDFNVNIYNYSYT</sequence>
<proteinExistence type="predicted"/>
<dbReference type="AlphaFoldDB" id="A0A326RK69"/>